<dbReference type="EMBL" id="BMML01000023">
    <property type="protein sequence ID" value="GGN35212.1"/>
    <property type="molecule type" value="Genomic_DNA"/>
</dbReference>
<evidence type="ECO:0000313" key="2">
    <source>
        <dbReference type="EMBL" id="GGN35212.1"/>
    </source>
</evidence>
<organism evidence="2 3">
    <name type="scientific">Streptomyces fuscichromogenes</name>
    <dbReference type="NCBI Taxonomy" id="1324013"/>
    <lineage>
        <taxon>Bacteria</taxon>
        <taxon>Bacillati</taxon>
        <taxon>Actinomycetota</taxon>
        <taxon>Actinomycetes</taxon>
        <taxon>Kitasatosporales</taxon>
        <taxon>Streptomycetaceae</taxon>
        <taxon>Streptomyces</taxon>
    </lineage>
</organism>
<reference evidence="2" key="2">
    <citation type="submission" date="2020-09" db="EMBL/GenBank/DDBJ databases">
        <authorList>
            <person name="Sun Q."/>
            <person name="Zhou Y."/>
        </authorList>
    </citation>
    <scope>NUCLEOTIDE SEQUENCE</scope>
    <source>
        <strain evidence="2">CGMCC 4.7110</strain>
    </source>
</reference>
<sequence length="114" mass="11765">MNLPRSRWSGTAWLISASVVGSSAAAPTPARACPAQTTPIDCAHRAVTAPAAENSRPAWNTFLRPWTSPKTPAVRMNAAIGSTNASCTQDSWAVEALSAACSAGRLTATVVTGR</sequence>
<dbReference type="AlphaFoldDB" id="A0A918CVL2"/>
<comment type="caution">
    <text evidence="2">The sequence shown here is derived from an EMBL/GenBank/DDBJ whole genome shotgun (WGS) entry which is preliminary data.</text>
</comment>
<gene>
    <name evidence="2" type="ORF">GCM10011578_076910</name>
</gene>
<protein>
    <submittedName>
        <fullName evidence="2">Uncharacterized protein</fullName>
    </submittedName>
</protein>
<name>A0A918CVL2_9ACTN</name>
<feature type="signal peptide" evidence="1">
    <location>
        <begin position="1"/>
        <end position="32"/>
    </location>
</feature>
<keyword evidence="3" id="KW-1185">Reference proteome</keyword>
<feature type="chain" id="PRO_5036988866" evidence="1">
    <location>
        <begin position="33"/>
        <end position="114"/>
    </location>
</feature>
<evidence type="ECO:0000256" key="1">
    <source>
        <dbReference type="SAM" id="SignalP"/>
    </source>
</evidence>
<proteinExistence type="predicted"/>
<evidence type="ECO:0000313" key="3">
    <source>
        <dbReference type="Proteomes" id="UP000653411"/>
    </source>
</evidence>
<accession>A0A918CVL2</accession>
<reference evidence="2" key="1">
    <citation type="journal article" date="2014" name="Int. J. Syst. Evol. Microbiol.">
        <title>Complete genome sequence of Corynebacterium casei LMG S-19264T (=DSM 44701T), isolated from a smear-ripened cheese.</title>
        <authorList>
            <consortium name="US DOE Joint Genome Institute (JGI-PGF)"/>
            <person name="Walter F."/>
            <person name="Albersmeier A."/>
            <person name="Kalinowski J."/>
            <person name="Ruckert C."/>
        </authorList>
    </citation>
    <scope>NUCLEOTIDE SEQUENCE</scope>
    <source>
        <strain evidence="2">CGMCC 4.7110</strain>
    </source>
</reference>
<keyword evidence="1" id="KW-0732">Signal</keyword>
<dbReference type="Proteomes" id="UP000653411">
    <property type="component" value="Unassembled WGS sequence"/>
</dbReference>